<keyword evidence="3 6" id="KW-0812">Transmembrane</keyword>
<keyword evidence="5 6" id="KW-0472">Membrane</keyword>
<feature type="transmembrane region" description="Helical" evidence="6">
    <location>
        <begin position="144"/>
        <end position="163"/>
    </location>
</feature>
<feature type="transmembrane region" description="Helical" evidence="6">
    <location>
        <begin position="245"/>
        <end position="261"/>
    </location>
</feature>
<evidence type="ECO:0000256" key="4">
    <source>
        <dbReference type="ARBA" id="ARBA00022989"/>
    </source>
</evidence>
<organism evidence="8 9">
    <name type="scientific">Kitasatospora cystarginea</name>
    <dbReference type="NCBI Taxonomy" id="58350"/>
    <lineage>
        <taxon>Bacteria</taxon>
        <taxon>Bacillati</taxon>
        <taxon>Actinomycetota</taxon>
        <taxon>Actinomycetes</taxon>
        <taxon>Kitasatosporales</taxon>
        <taxon>Streptomycetaceae</taxon>
        <taxon>Kitasatospora</taxon>
    </lineage>
</organism>
<feature type="transmembrane region" description="Helical" evidence="6">
    <location>
        <begin position="91"/>
        <end position="111"/>
    </location>
</feature>
<comment type="similarity">
    <text evidence="2">Belongs to the EamA transporter family.</text>
</comment>
<evidence type="ECO:0000256" key="1">
    <source>
        <dbReference type="ARBA" id="ARBA00004141"/>
    </source>
</evidence>
<proteinExistence type="inferred from homology"/>
<accession>A0ABP5RNE7</accession>
<keyword evidence="4 6" id="KW-1133">Transmembrane helix</keyword>
<evidence type="ECO:0000256" key="6">
    <source>
        <dbReference type="SAM" id="Phobius"/>
    </source>
</evidence>
<comment type="subcellular location">
    <subcellularLocation>
        <location evidence="1">Membrane</location>
        <topology evidence="1">Multi-pass membrane protein</topology>
    </subcellularLocation>
</comment>
<dbReference type="InterPro" id="IPR050638">
    <property type="entry name" value="AA-Vitamin_Transporters"/>
</dbReference>
<keyword evidence="9" id="KW-1185">Reference proteome</keyword>
<dbReference type="InterPro" id="IPR037185">
    <property type="entry name" value="EmrE-like"/>
</dbReference>
<gene>
    <name evidence="8" type="primary">yedA_2</name>
    <name evidence="8" type="ORF">GCM10010430_62590</name>
</gene>
<evidence type="ECO:0000259" key="7">
    <source>
        <dbReference type="Pfam" id="PF00892"/>
    </source>
</evidence>
<protein>
    <submittedName>
        <fullName evidence="8">Drug/metabolite exporter YedA</fullName>
    </submittedName>
</protein>
<comment type="caution">
    <text evidence="8">The sequence shown here is derived from an EMBL/GenBank/DDBJ whole genome shotgun (WGS) entry which is preliminary data.</text>
</comment>
<evidence type="ECO:0000256" key="3">
    <source>
        <dbReference type="ARBA" id="ARBA00022692"/>
    </source>
</evidence>
<feature type="transmembrane region" description="Helical" evidence="6">
    <location>
        <begin position="118"/>
        <end position="138"/>
    </location>
</feature>
<dbReference type="Pfam" id="PF00892">
    <property type="entry name" value="EamA"/>
    <property type="match status" value="2"/>
</dbReference>
<dbReference type="InterPro" id="IPR000620">
    <property type="entry name" value="EamA_dom"/>
</dbReference>
<feature type="domain" description="EamA" evidence="7">
    <location>
        <begin position="146"/>
        <end position="284"/>
    </location>
</feature>
<dbReference type="Proteomes" id="UP001500305">
    <property type="component" value="Unassembled WGS sequence"/>
</dbReference>
<feature type="transmembrane region" description="Helical" evidence="6">
    <location>
        <begin position="175"/>
        <end position="195"/>
    </location>
</feature>
<feature type="domain" description="EamA" evidence="7">
    <location>
        <begin position="5"/>
        <end position="135"/>
    </location>
</feature>
<dbReference type="SUPFAM" id="SSF103481">
    <property type="entry name" value="Multidrug resistance efflux transporter EmrE"/>
    <property type="match status" value="2"/>
</dbReference>
<sequence>MAWLALTVVYIVWGSTYLGIRITVETLPPLLSAGARFITAGALLIALLAWRRGPTALRVAPRQLASAALVGLLLLTGGNGLAFLAETQLPSGLTALLVALTPAWMTLLRVGSGYRPSVMALIGVGLGVLGLLVLTAPGLSGRTAVTGIIVMVAGTLMWALGSVLSSRLPLPGDVFATSAYEMLAGGAGCLLLAMLHGEPTGFHLHAVSVRSWAALAYLVVFGSIGAFTCYAWLLHAAPLPIVSTYAYVNPVVAVILGALVLREPLTWNIVIGGTVIVAAVASIVSGERHRSR</sequence>
<evidence type="ECO:0000313" key="9">
    <source>
        <dbReference type="Proteomes" id="UP001500305"/>
    </source>
</evidence>
<feature type="transmembrane region" description="Helical" evidence="6">
    <location>
        <begin position="62"/>
        <end position="85"/>
    </location>
</feature>
<reference evidence="9" key="1">
    <citation type="journal article" date="2019" name="Int. J. Syst. Evol. Microbiol.">
        <title>The Global Catalogue of Microorganisms (GCM) 10K type strain sequencing project: providing services to taxonomists for standard genome sequencing and annotation.</title>
        <authorList>
            <consortium name="The Broad Institute Genomics Platform"/>
            <consortium name="The Broad Institute Genome Sequencing Center for Infectious Disease"/>
            <person name="Wu L."/>
            <person name="Ma J."/>
        </authorList>
    </citation>
    <scope>NUCLEOTIDE SEQUENCE [LARGE SCALE GENOMIC DNA]</scope>
    <source>
        <strain evidence="9">JCM 7356</strain>
    </source>
</reference>
<feature type="transmembrane region" description="Helical" evidence="6">
    <location>
        <begin position="267"/>
        <end position="286"/>
    </location>
</feature>
<dbReference type="PANTHER" id="PTHR32322:SF2">
    <property type="entry name" value="EAMA DOMAIN-CONTAINING PROTEIN"/>
    <property type="match status" value="1"/>
</dbReference>
<feature type="transmembrane region" description="Helical" evidence="6">
    <location>
        <begin position="215"/>
        <end position="233"/>
    </location>
</feature>
<name>A0ABP5RNE7_9ACTN</name>
<dbReference type="PANTHER" id="PTHR32322">
    <property type="entry name" value="INNER MEMBRANE TRANSPORTER"/>
    <property type="match status" value="1"/>
</dbReference>
<dbReference type="EMBL" id="BAAATR010000037">
    <property type="protein sequence ID" value="GAA2268718.1"/>
    <property type="molecule type" value="Genomic_DNA"/>
</dbReference>
<evidence type="ECO:0000256" key="5">
    <source>
        <dbReference type="ARBA" id="ARBA00023136"/>
    </source>
</evidence>
<evidence type="ECO:0000313" key="8">
    <source>
        <dbReference type="EMBL" id="GAA2268718.1"/>
    </source>
</evidence>
<feature type="transmembrane region" description="Helical" evidence="6">
    <location>
        <begin position="30"/>
        <end position="50"/>
    </location>
</feature>
<evidence type="ECO:0000256" key="2">
    <source>
        <dbReference type="ARBA" id="ARBA00007362"/>
    </source>
</evidence>